<evidence type="ECO:0000313" key="8">
    <source>
        <dbReference type="EMBL" id="EFI36210.1"/>
    </source>
</evidence>
<comment type="subcellular location">
    <subcellularLocation>
        <location evidence="1">Membrane</location>
        <topology evidence="1">Multi-pass membrane protein</topology>
    </subcellularLocation>
</comment>
<keyword evidence="2 6" id="KW-0812">Transmembrane</keyword>
<dbReference type="eggNOG" id="COG0755">
    <property type="taxonomic scope" value="Bacteria"/>
</dbReference>
<evidence type="ECO:0000256" key="5">
    <source>
        <dbReference type="ARBA" id="ARBA00023136"/>
    </source>
</evidence>
<keyword evidence="9" id="KW-1185">Reference proteome</keyword>
<keyword evidence="5 6" id="KW-0472">Membrane</keyword>
<dbReference type="GO" id="GO:0017004">
    <property type="term" value="P:cytochrome complex assembly"/>
    <property type="evidence" value="ECO:0007669"/>
    <property type="project" value="UniProtKB-KW"/>
</dbReference>
<dbReference type="OrthoDB" id="9814290at2"/>
<name>D6SK07_9BACT</name>
<reference evidence="8" key="1">
    <citation type="submission" date="2010-05" db="EMBL/GenBank/DDBJ databases">
        <title>The draft genome of Desulfonatronospira thiodismutans ASO3-1.</title>
        <authorList>
            <consortium name="US DOE Joint Genome Institute (JGI-PGF)"/>
            <person name="Lucas S."/>
            <person name="Copeland A."/>
            <person name="Lapidus A."/>
            <person name="Cheng J.-F."/>
            <person name="Bruce D."/>
            <person name="Goodwin L."/>
            <person name="Pitluck S."/>
            <person name="Chertkov O."/>
            <person name="Brettin T."/>
            <person name="Detter J.C."/>
            <person name="Han C."/>
            <person name="Land M.L."/>
            <person name="Hauser L."/>
            <person name="Kyrpides N."/>
            <person name="Mikhailova N."/>
            <person name="Muyzer G."/>
            <person name="Woyke T."/>
        </authorList>
    </citation>
    <scope>NUCLEOTIDE SEQUENCE [LARGE SCALE GENOMIC DNA]</scope>
    <source>
        <strain evidence="8">ASO3-1</strain>
    </source>
</reference>
<dbReference type="RefSeq" id="WP_008869332.1">
    <property type="nucleotide sequence ID" value="NZ_ACJN02000001.1"/>
</dbReference>
<feature type="transmembrane region" description="Helical" evidence="6">
    <location>
        <begin position="218"/>
        <end position="236"/>
    </location>
</feature>
<evidence type="ECO:0000313" key="9">
    <source>
        <dbReference type="Proteomes" id="UP000005496"/>
    </source>
</evidence>
<evidence type="ECO:0000256" key="4">
    <source>
        <dbReference type="ARBA" id="ARBA00022989"/>
    </source>
</evidence>
<gene>
    <name evidence="8" type="ORF">Dthio_PD3667</name>
</gene>
<proteinExistence type="predicted"/>
<comment type="caution">
    <text evidence="8">The sequence shown here is derived from an EMBL/GenBank/DDBJ whole genome shotgun (WGS) entry which is preliminary data.</text>
</comment>
<accession>D6SK07</accession>
<keyword evidence="4 6" id="KW-1133">Transmembrane helix</keyword>
<feature type="transmembrane region" description="Helical" evidence="6">
    <location>
        <begin position="6"/>
        <end position="29"/>
    </location>
</feature>
<dbReference type="PANTHER" id="PTHR30071">
    <property type="entry name" value="HEME EXPORTER PROTEIN C"/>
    <property type="match status" value="1"/>
</dbReference>
<dbReference type="GO" id="GO:0020037">
    <property type="term" value="F:heme binding"/>
    <property type="evidence" value="ECO:0007669"/>
    <property type="project" value="InterPro"/>
</dbReference>
<dbReference type="GO" id="GO:0005886">
    <property type="term" value="C:plasma membrane"/>
    <property type="evidence" value="ECO:0007669"/>
    <property type="project" value="TreeGrafter"/>
</dbReference>
<sequence>MLSFRILDLTIALLYLSGAITFVLGLIYTRKKVQNVSIWMTMCGFVLHTADLGLKYALGLGEVLTQSQFYVSLMAWTLLLIFFLLWWRLKLNFLSLIAAPLALVTFSWSLAISPATLPIPGILQGLWFGLHIGSLFISIALLAMAFGAGLAYLHLDSKIKTKSRMGNVTKELPSLTTFDRVNHWAVLAGFPLFTIGTFSGFIWAAFTWRTIFTWDPKEIFTIGVWLIFAWLFHKRATGGWKGRKPAKLAILIFILSLISFVGINFFTETHHSLRP</sequence>
<feature type="transmembrane region" description="Helical" evidence="6">
    <location>
        <begin position="248"/>
        <end position="267"/>
    </location>
</feature>
<evidence type="ECO:0000259" key="7">
    <source>
        <dbReference type="Pfam" id="PF01578"/>
    </source>
</evidence>
<dbReference type="InterPro" id="IPR045062">
    <property type="entry name" value="Cyt_c_biogenesis_CcsA/CcmC"/>
</dbReference>
<evidence type="ECO:0000256" key="2">
    <source>
        <dbReference type="ARBA" id="ARBA00022692"/>
    </source>
</evidence>
<feature type="transmembrane region" description="Helical" evidence="6">
    <location>
        <begin position="69"/>
        <end position="86"/>
    </location>
</feature>
<keyword evidence="3" id="KW-0201">Cytochrome c-type biogenesis</keyword>
<feature type="transmembrane region" description="Helical" evidence="6">
    <location>
        <begin position="93"/>
        <end position="112"/>
    </location>
</feature>
<feature type="domain" description="Cytochrome c assembly protein" evidence="7">
    <location>
        <begin position="71"/>
        <end position="271"/>
    </location>
</feature>
<evidence type="ECO:0000256" key="6">
    <source>
        <dbReference type="SAM" id="Phobius"/>
    </source>
</evidence>
<feature type="transmembrane region" description="Helical" evidence="6">
    <location>
        <begin position="36"/>
        <end position="57"/>
    </location>
</feature>
<feature type="transmembrane region" description="Helical" evidence="6">
    <location>
        <begin position="132"/>
        <end position="155"/>
    </location>
</feature>
<dbReference type="Pfam" id="PF01578">
    <property type="entry name" value="Cytochrom_C_asm"/>
    <property type="match status" value="1"/>
</dbReference>
<dbReference type="AlphaFoldDB" id="D6SK07"/>
<evidence type="ECO:0000256" key="1">
    <source>
        <dbReference type="ARBA" id="ARBA00004141"/>
    </source>
</evidence>
<dbReference type="Proteomes" id="UP000005496">
    <property type="component" value="Unassembled WGS sequence"/>
</dbReference>
<evidence type="ECO:0000256" key="3">
    <source>
        <dbReference type="ARBA" id="ARBA00022748"/>
    </source>
</evidence>
<dbReference type="InterPro" id="IPR002541">
    <property type="entry name" value="Cyt_c_assembly"/>
</dbReference>
<protein>
    <submittedName>
        <fullName evidence="8">Cytochrome c assembly protein</fullName>
    </submittedName>
</protein>
<dbReference type="PANTHER" id="PTHR30071:SF1">
    <property type="entry name" value="CYTOCHROME B_B6 PROTEIN-RELATED"/>
    <property type="match status" value="1"/>
</dbReference>
<organism evidence="8 9">
    <name type="scientific">Desulfonatronospira thiodismutans ASO3-1</name>
    <dbReference type="NCBI Taxonomy" id="555779"/>
    <lineage>
        <taxon>Bacteria</taxon>
        <taxon>Pseudomonadati</taxon>
        <taxon>Thermodesulfobacteriota</taxon>
        <taxon>Desulfovibrionia</taxon>
        <taxon>Desulfovibrionales</taxon>
        <taxon>Desulfonatronovibrionaceae</taxon>
        <taxon>Desulfonatronospira</taxon>
    </lineage>
</organism>
<feature type="transmembrane region" description="Helical" evidence="6">
    <location>
        <begin position="184"/>
        <end position="206"/>
    </location>
</feature>
<dbReference type="EMBL" id="ACJN02000001">
    <property type="protein sequence ID" value="EFI36210.1"/>
    <property type="molecule type" value="Genomic_DNA"/>
</dbReference>